<sequence length="162" mass="18051">MLESYALLVVDSPLNLWIQSTYWLWPVLEIIHFIGLSLLLGGLIVIDLRMAGHFSALNPAATHKLLPLVLLGFGLNFTTGLLFFHGDPLRYSINIGFQIKMILIILAGLNALLYYWKVRPVMHTWNSNSTSPITAKLVAYTSLILWTGVLLCGRLIPYVGTG</sequence>
<evidence type="ECO:0000313" key="3">
    <source>
        <dbReference type="Proteomes" id="UP000218327"/>
    </source>
</evidence>
<dbReference type="Proteomes" id="UP000218327">
    <property type="component" value="Unassembled WGS sequence"/>
</dbReference>
<dbReference type="AlphaFoldDB" id="A0A2A5B8D4"/>
<keyword evidence="1" id="KW-0472">Membrane</keyword>
<protein>
    <recommendedName>
        <fullName evidence="4">DUF2214 domain-containing protein</fullName>
    </recommendedName>
</protein>
<organism evidence="2 3">
    <name type="scientific">SAR86 cluster bacterium</name>
    <dbReference type="NCBI Taxonomy" id="2030880"/>
    <lineage>
        <taxon>Bacteria</taxon>
        <taxon>Pseudomonadati</taxon>
        <taxon>Pseudomonadota</taxon>
        <taxon>Gammaproteobacteria</taxon>
        <taxon>SAR86 cluster</taxon>
    </lineage>
</organism>
<evidence type="ECO:0000256" key="1">
    <source>
        <dbReference type="SAM" id="Phobius"/>
    </source>
</evidence>
<keyword evidence="1" id="KW-1133">Transmembrane helix</keyword>
<proteinExistence type="predicted"/>
<evidence type="ECO:0008006" key="4">
    <source>
        <dbReference type="Google" id="ProtNLM"/>
    </source>
</evidence>
<gene>
    <name evidence="2" type="ORF">COA96_03525</name>
</gene>
<keyword evidence="1" id="KW-0812">Transmembrane</keyword>
<feature type="transmembrane region" description="Helical" evidence="1">
    <location>
        <begin position="22"/>
        <end position="45"/>
    </location>
</feature>
<name>A0A2A5B8D4_9GAMM</name>
<feature type="transmembrane region" description="Helical" evidence="1">
    <location>
        <begin position="137"/>
        <end position="156"/>
    </location>
</feature>
<feature type="transmembrane region" description="Helical" evidence="1">
    <location>
        <begin position="97"/>
        <end position="116"/>
    </location>
</feature>
<accession>A0A2A5B8D4</accession>
<reference evidence="3" key="1">
    <citation type="submission" date="2017-08" db="EMBL/GenBank/DDBJ databases">
        <title>A dynamic microbial community with high functional redundancy inhabits the cold, oxic subseafloor aquifer.</title>
        <authorList>
            <person name="Tully B.J."/>
            <person name="Wheat C.G."/>
            <person name="Glazer B.T."/>
            <person name="Huber J.A."/>
        </authorList>
    </citation>
    <scope>NUCLEOTIDE SEQUENCE [LARGE SCALE GENOMIC DNA]</scope>
</reference>
<evidence type="ECO:0000313" key="2">
    <source>
        <dbReference type="EMBL" id="PCJ27266.1"/>
    </source>
</evidence>
<dbReference type="EMBL" id="NVVJ01000007">
    <property type="protein sequence ID" value="PCJ27266.1"/>
    <property type="molecule type" value="Genomic_DNA"/>
</dbReference>
<comment type="caution">
    <text evidence="2">The sequence shown here is derived from an EMBL/GenBank/DDBJ whole genome shotgun (WGS) entry which is preliminary data.</text>
</comment>
<feature type="transmembrane region" description="Helical" evidence="1">
    <location>
        <begin position="65"/>
        <end position="85"/>
    </location>
</feature>